<comment type="caution">
    <text evidence="1">The sequence shown here is derived from an EMBL/GenBank/DDBJ whole genome shotgun (WGS) entry which is preliminary data.</text>
</comment>
<sequence>MCSPHGDAANSGLTTFASRYLNTRSDDPEIAFTEVYDGCDRLAGWSCMNKIDEGRIQKTDMVLVEAYVKRFKHREPGNRFTWSSWGVSFELLRIALLYPGPGPADLMPGDSNVNI</sequence>
<gene>
    <name evidence="1" type="ORF">NUW54_g3871</name>
</gene>
<proteinExistence type="predicted"/>
<keyword evidence="2" id="KW-1185">Reference proteome</keyword>
<protein>
    <submittedName>
        <fullName evidence="1">Uncharacterized protein</fullName>
    </submittedName>
</protein>
<evidence type="ECO:0000313" key="2">
    <source>
        <dbReference type="Proteomes" id="UP001144978"/>
    </source>
</evidence>
<accession>A0ACC1PZJ2</accession>
<name>A0ACC1PZJ2_9APHY</name>
<dbReference type="Proteomes" id="UP001144978">
    <property type="component" value="Unassembled WGS sequence"/>
</dbReference>
<dbReference type="EMBL" id="JANSHE010000839">
    <property type="protein sequence ID" value="KAJ3006616.1"/>
    <property type="molecule type" value="Genomic_DNA"/>
</dbReference>
<organism evidence="1 2">
    <name type="scientific">Trametes sanguinea</name>
    <dbReference type="NCBI Taxonomy" id="158606"/>
    <lineage>
        <taxon>Eukaryota</taxon>
        <taxon>Fungi</taxon>
        <taxon>Dikarya</taxon>
        <taxon>Basidiomycota</taxon>
        <taxon>Agaricomycotina</taxon>
        <taxon>Agaricomycetes</taxon>
        <taxon>Polyporales</taxon>
        <taxon>Polyporaceae</taxon>
        <taxon>Trametes</taxon>
    </lineage>
</organism>
<evidence type="ECO:0000313" key="1">
    <source>
        <dbReference type="EMBL" id="KAJ3006616.1"/>
    </source>
</evidence>
<reference evidence="1" key="1">
    <citation type="submission" date="2022-08" db="EMBL/GenBank/DDBJ databases">
        <title>Genome Sequence of Pycnoporus sanguineus.</title>
        <authorList>
            <person name="Buettner E."/>
        </authorList>
    </citation>
    <scope>NUCLEOTIDE SEQUENCE</scope>
    <source>
        <strain evidence="1">CG-C14</strain>
    </source>
</reference>